<evidence type="ECO:0000256" key="9">
    <source>
        <dbReference type="PROSITE-ProRule" id="PRU10141"/>
    </source>
</evidence>
<evidence type="ECO:0000313" key="11">
    <source>
        <dbReference type="EMBL" id="OJJ67769.1"/>
    </source>
</evidence>
<evidence type="ECO:0000256" key="8">
    <source>
        <dbReference type="ARBA" id="ARBA00048679"/>
    </source>
</evidence>
<dbReference type="PROSITE" id="PS00107">
    <property type="entry name" value="PROTEIN_KINASE_ATP"/>
    <property type="match status" value="1"/>
</dbReference>
<dbReference type="InterPro" id="IPR051334">
    <property type="entry name" value="SRPK"/>
</dbReference>
<dbReference type="EMBL" id="KV878693">
    <property type="protein sequence ID" value="OJJ67769.1"/>
    <property type="molecule type" value="Genomic_DNA"/>
</dbReference>
<evidence type="ECO:0000256" key="1">
    <source>
        <dbReference type="ARBA" id="ARBA00012513"/>
    </source>
</evidence>
<dbReference type="STRING" id="767769.A0A1L9U7Y2"/>
<dbReference type="GO" id="GO:0000245">
    <property type="term" value="P:spliceosomal complex assembly"/>
    <property type="evidence" value="ECO:0007669"/>
    <property type="project" value="TreeGrafter"/>
</dbReference>
<dbReference type="GO" id="GO:0005737">
    <property type="term" value="C:cytoplasm"/>
    <property type="evidence" value="ECO:0007669"/>
    <property type="project" value="TreeGrafter"/>
</dbReference>
<comment type="catalytic activity">
    <reaction evidence="7">
        <text>L-threonyl-[protein] + ATP = O-phospho-L-threonyl-[protein] + ADP + H(+)</text>
        <dbReference type="Rhea" id="RHEA:46608"/>
        <dbReference type="Rhea" id="RHEA-COMP:11060"/>
        <dbReference type="Rhea" id="RHEA-COMP:11605"/>
        <dbReference type="ChEBI" id="CHEBI:15378"/>
        <dbReference type="ChEBI" id="CHEBI:30013"/>
        <dbReference type="ChEBI" id="CHEBI:30616"/>
        <dbReference type="ChEBI" id="CHEBI:61977"/>
        <dbReference type="ChEBI" id="CHEBI:456216"/>
        <dbReference type="EC" id="2.7.11.1"/>
    </reaction>
</comment>
<dbReference type="SUPFAM" id="SSF56112">
    <property type="entry name" value="Protein kinase-like (PK-like)"/>
    <property type="match status" value="1"/>
</dbReference>
<reference evidence="12" key="1">
    <citation type="journal article" date="2017" name="Genome Biol.">
        <title>Comparative genomics reveals high biological diversity and specific adaptations in the industrially and medically important fungal genus Aspergillus.</title>
        <authorList>
            <person name="de Vries R.P."/>
            <person name="Riley R."/>
            <person name="Wiebenga A."/>
            <person name="Aguilar-Osorio G."/>
            <person name="Amillis S."/>
            <person name="Uchima C.A."/>
            <person name="Anderluh G."/>
            <person name="Asadollahi M."/>
            <person name="Askin M."/>
            <person name="Barry K."/>
            <person name="Battaglia E."/>
            <person name="Bayram O."/>
            <person name="Benocci T."/>
            <person name="Braus-Stromeyer S.A."/>
            <person name="Caldana C."/>
            <person name="Canovas D."/>
            <person name="Cerqueira G.C."/>
            <person name="Chen F."/>
            <person name="Chen W."/>
            <person name="Choi C."/>
            <person name="Clum A."/>
            <person name="Dos Santos R.A."/>
            <person name="Damasio A.R."/>
            <person name="Diallinas G."/>
            <person name="Emri T."/>
            <person name="Fekete E."/>
            <person name="Flipphi M."/>
            <person name="Freyberg S."/>
            <person name="Gallo A."/>
            <person name="Gournas C."/>
            <person name="Habgood R."/>
            <person name="Hainaut M."/>
            <person name="Harispe M.L."/>
            <person name="Henrissat B."/>
            <person name="Hilden K.S."/>
            <person name="Hope R."/>
            <person name="Hossain A."/>
            <person name="Karabika E."/>
            <person name="Karaffa L."/>
            <person name="Karanyi Z."/>
            <person name="Krasevec N."/>
            <person name="Kuo A."/>
            <person name="Kusch H."/>
            <person name="LaButti K."/>
            <person name="Lagendijk E.L."/>
            <person name="Lapidus A."/>
            <person name="Levasseur A."/>
            <person name="Lindquist E."/>
            <person name="Lipzen A."/>
            <person name="Logrieco A.F."/>
            <person name="MacCabe A."/>
            <person name="Maekelae M.R."/>
            <person name="Malavazi I."/>
            <person name="Melin P."/>
            <person name="Meyer V."/>
            <person name="Mielnichuk N."/>
            <person name="Miskei M."/>
            <person name="Molnar A.P."/>
            <person name="Mule G."/>
            <person name="Ngan C.Y."/>
            <person name="Orejas M."/>
            <person name="Orosz E."/>
            <person name="Ouedraogo J.P."/>
            <person name="Overkamp K.M."/>
            <person name="Park H.-S."/>
            <person name="Perrone G."/>
            <person name="Piumi F."/>
            <person name="Punt P.J."/>
            <person name="Ram A.F."/>
            <person name="Ramon A."/>
            <person name="Rauscher S."/>
            <person name="Record E."/>
            <person name="Riano-Pachon D.M."/>
            <person name="Robert V."/>
            <person name="Roehrig J."/>
            <person name="Ruller R."/>
            <person name="Salamov A."/>
            <person name="Salih N.S."/>
            <person name="Samson R.A."/>
            <person name="Sandor E."/>
            <person name="Sanguinetti M."/>
            <person name="Schuetze T."/>
            <person name="Sepcic K."/>
            <person name="Shelest E."/>
            <person name="Sherlock G."/>
            <person name="Sophianopoulou V."/>
            <person name="Squina F.M."/>
            <person name="Sun H."/>
            <person name="Susca A."/>
            <person name="Todd R.B."/>
            <person name="Tsang A."/>
            <person name="Unkles S.E."/>
            <person name="van de Wiele N."/>
            <person name="van Rossen-Uffink D."/>
            <person name="Oliveira J.V."/>
            <person name="Vesth T.C."/>
            <person name="Visser J."/>
            <person name="Yu J.-H."/>
            <person name="Zhou M."/>
            <person name="Andersen M.R."/>
            <person name="Archer D.B."/>
            <person name="Baker S.E."/>
            <person name="Benoit I."/>
            <person name="Brakhage A.A."/>
            <person name="Braus G.H."/>
            <person name="Fischer R."/>
            <person name="Frisvad J.C."/>
            <person name="Goldman G.H."/>
            <person name="Houbraken J."/>
            <person name="Oakley B."/>
            <person name="Pocsi I."/>
            <person name="Scazzocchio C."/>
            <person name="Seiboth B."/>
            <person name="vanKuyk P.A."/>
            <person name="Wortman J."/>
            <person name="Dyer P.S."/>
            <person name="Grigoriev I.V."/>
        </authorList>
    </citation>
    <scope>NUCLEOTIDE SEQUENCE [LARGE SCALE GENOMIC DNA]</scope>
    <source>
        <strain evidence="12">CBS 101740 / IMI 381727 / IBT 21946</strain>
    </source>
</reference>
<evidence type="ECO:0000256" key="6">
    <source>
        <dbReference type="ARBA" id="ARBA00022840"/>
    </source>
</evidence>
<keyword evidence="6 9" id="KW-0067">ATP-binding</keyword>
<dbReference type="Gene3D" id="3.30.200.20">
    <property type="entry name" value="Phosphorylase Kinase, domain 1"/>
    <property type="match status" value="1"/>
</dbReference>
<keyword evidence="12" id="KW-1185">Reference proteome</keyword>
<evidence type="ECO:0000256" key="5">
    <source>
        <dbReference type="ARBA" id="ARBA00022777"/>
    </source>
</evidence>
<dbReference type="PANTHER" id="PTHR47634">
    <property type="entry name" value="PROTEIN KINASE DOMAIN-CONTAINING PROTEIN-RELATED"/>
    <property type="match status" value="1"/>
</dbReference>
<dbReference type="InterPro" id="IPR000719">
    <property type="entry name" value="Prot_kinase_dom"/>
</dbReference>
<dbReference type="Proteomes" id="UP000184499">
    <property type="component" value="Unassembled WGS sequence"/>
</dbReference>
<sequence>MTCFRKQVYKSCFGFSSSRISQLSLLSSRLLPIVRHWKSAAYPPRPRAASYSAKIDPNEEQGCHYEYNWIDGAESLHRYSPGGYHPIMIGDVLRERYHIVDKLGFGGYSTVWLARDTCLHRYVAIKVGIADAPLHETSILRALASPGHDSIPIPLDEFKLHGPNGTHLCYTMIPAQCNLRDASFSRLFPLEVTRALSAGLTLAVAYIHSRSYVHGDIHLGNILAKFPSDFDHLSVTQLYKEYGEPETVSITESNGKQLPPNIPSKAVIPLYLGKYAEDFSLSDTSILLSDFGEAFNPNLEVRCGKDCHTPLAMRPPEARFEPDAPLSYSADIWSLAFAIWEIIGMQPIFSTAFVTADELVSQHIDVLGPLPSSWWMRWQERNQFFDGDGHPKEGRYVWPGIELAFEECVQKFRRKRGSDLDRDEATAIIDLMRRMLVFRPEERPTVQEVLQSDWMVKWALPELRRSSYSKQIS</sequence>
<dbReference type="EC" id="2.7.11.1" evidence="1"/>
<dbReference type="OMA" id="GESCHTP"/>
<dbReference type="InterPro" id="IPR011009">
    <property type="entry name" value="Kinase-like_dom_sf"/>
</dbReference>
<organism evidence="11 12">
    <name type="scientific">Aspergillus brasiliensis (strain CBS 101740 / IMI 381727 / IBT 21946)</name>
    <dbReference type="NCBI Taxonomy" id="767769"/>
    <lineage>
        <taxon>Eukaryota</taxon>
        <taxon>Fungi</taxon>
        <taxon>Dikarya</taxon>
        <taxon>Ascomycota</taxon>
        <taxon>Pezizomycotina</taxon>
        <taxon>Eurotiomycetes</taxon>
        <taxon>Eurotiomycetidae</taxon>
        <taxon>Eurotiales</taxon>
        <taxon>Aspergillaceae</taxon>
        <taxon>Aspergillus</taxon>
        <taxon>Aspergillus subgen. Circumdati</taxon>
    </lineage>
</organism>
<proteinExistence type="predicted"/>
<gene>
    <name evidence="11" type="ORF">ASPBRDRAFT_210646</name>
</gene>
<name>A0A1L9U7Y2_ASPBC</name>
<accession>A0A1L9U7Y2</accession>
<protein>
    <recommendedName>
        <fullName evidence="1">non-specific serine/threonine protein kinase</fullName>
        <ecNumber evidence="1">2.7.11.1</ecNumber>
    </recommendedName>
</protein>
<evidence type="ECO:0000256" key="4">
    <source>
        <dbReference type="ARBA" id="ARBA00022741"/>
    </source>
</evidence>
<dbReference type="Gene3D" id="1.10.510.10">
    <property type="entry name" value="Transferase(Phosphotransferase) domain 1"/>
    <property type="match status" value="1"/>
</dbReference>
<dbReference type="VEuPathDB" id="FungiDB:ASPBRDRAFT_210646"/>
<dbReference type="GO" id="GO:0005634">
    <property type="term" value="C:nucleus"/>
    <property type="evidence" value="ECO:0007669"/>
    <property type="project" value="TreeGrafter"/>
</dbReference>
<dbReference type="GO" id="GO:0050684">
    <property type="term" value="P:regulation of mRNA processing"/>
    <property type="evidence" value="ECO:0007669"/>
    <property type="project" value="TreeGrafter"/>
</dbReference>
<dbReference type="GO" id="GO:0004674">
    <property type="term" value="F:protein serine/threonine kinase activity"/>
    <property type="evidence" value="ECO:0007669"/>
    <property type="project" value="UniProtKB-KW"/>
</dbReference>
<evidence type="ECO:0000256" key="2">
    <source>
        <dbReference type="ARBA" id="ARBA00022527"/>
    </source>
</evidence>
<keyword evidence="2" id="KW-0723">Serine/threonine-protein kinase</keyword>
<keyword evidence="5" id="KW-0418">Kinase</keyword>
<dbReference type="GO" id="GO:0005524">
    <property type="term" value="F:ATP binding"/>
    <property type="evidence" value="ECO:0007669"/>
    <property type="project" value="UniProtKB-UniRule"/>
</dbReference>
<keyword evidence="3" id="KW-0808">Transferase</keyword>
<dbReference type="RefSeq" id="XP_067475018.1">
    <property type="nucleotide sequence ID" value="XM_067621910.1"/>
</dbReference>
<feature type="domain" description="Protein kinase" evidence="10">
    <location>
        <begin position="97"/>
        <end position="455"/>
    </location>
</feature>
<evidence type="ECO:0000256" key="7">
    <source>
        <dbReference type="ARBA" id="ARBA00047899"/>
    </source>
</evidence>
<feature type="binding site" evidence="9">
    <location>
        <position position="126"/>
    </location>
    <ligand>
        <name>ATP</name>
        <dbReference type="ChEBI" id="CHEBI:30616"/>
    </ligand>
</feature>
<dbReference type="OrthoDB" id="5979581at2759"/>
<dbReference type="GeneID" id="93574398"/>
<dbReference type="PANTHER" id="PTHR47634:SF9">
    <property type="entry name" value="PROTEIN KINASE DOMAIN-CONTAINING PROTEIN-RELATED"/>
    <property type="match status" value="1"/>
</dbReference>
<evidence type="ECO:0000259" key="10">
    <source>
        <dbReference type="PROSITE" id="PS50011"/>
    </source>
</evidence>
<evidence type="ECO:0000313" key="12">
    <source>
        <dbReference type="Proteomes" id="UP000184499"/>
    </source>
</evidence>
<dbReference type="AlphaFoldDB" id="A0A1L9U7Y2"/>
<dbReference type="SMART" id="SM00220">
    <property type="entry name" value="S_TKc"/>
    <property type="match status" value="1"/>
</dbReference>
<comment type="catalytic activity">
    <reaction evidence="8">
        <text>L-seryl-[protein] + ATP = O-phospho-L-seryl-[protein] + ADP + H(+)</text>
        <dbReference type="Rhea" id="RHEA:17989"/>
        <dbReference type="Rhea" id="RHEA-COMP:9863"/>
        <dbReference type="Rhea" id="RHEA-COMP:11604"/>
        <dbReference type="ChEBI" id="CHEBI:15378"/>
        <dbReference type="ChEBI" id="CHEBI:29999"/>
        <dbReference type="ChEBI" id="CHEBI:30616"/>
        <dbReference type="ChEBI" id="CHEBI:83421"/>
        <dbReference type="ChEBI" id="CHEBI:456216"/>
        <dbReference type="EC" id="2.7.11.1"/>
    </reaction>
</comment>
<keyword evidence="4 9" id="KW-0547">Nucleotide-binding</keyword>
<dbReference type="InterPro" id="IPR017441">
    <property type="entry name" value="Protein_kinase_ATP_BS"/>
</dbReference>
<dbReference type="PROSITE" id="PS50011">
    <property type="entry name" value="PROTEIN_KINASE_DOM"/>
    <property type="match status" value="1"/>
</dbReference>
<dbReference type="Pfam" id="PF00069">
    <property type="entry name" value="Pkinase"/>
    <property type="match status" value="1"/>
</dbReference>
<evidence type="ECO:0000256" key="3">
    <source>
        <dbReference type="ARBA" id="ARBA00022679"/>
    </source>
</evidence>